<keyword evidence="2" id="KW-1185">Reference proteome</keyword>
<dbReference type="RefSeq" id="WP_177202037.1">
    <property type="nucleotide sequence ID" value="NZ_CP136592.1"/>
</dbReference>
<evidence type="ECO:0008006" key="3">
    <source>
        <dbReference type="Google" id="ProtNLM"/>
    </source>
</evidence>
<dbReference type="EMBL" id="FOXB01000037">
    <property type="protein sequence ID" value="SFP73904.1"/>
    <property type="molecule type" value="Genomic_DNA"/>
</dbReference>
<evidence type="ECO:0000313" key="1">
    <source>
        <dbReference type="EMBL" id="SFP73904.1"/>
    </source>
</evidence>
<dbReference type="STRING" id="223786.SAMN05216234_1377"/>
<gene>
    <name evidence="1" type="ORF">SAMN05216234_1377</name>
</gene>
<evidence type="ECO:0000313" key="2">
    <source>
        <dbReference type="Proteomes" id="UP000199227"/>
    </source>
</evidence>
<organism evidence="1 2">
    <name type="scientific">Hydrogenimonas thermophila</name>
    <dbReference type="NCBI Taxonomy" id="223786"/>
    <lineage>
        <taxon>Bacteria</taxon>
        <taxon>Pseudomonadati</taxon>
        <taxon>Campylobacterota</taxon>
        <taxon>Epsilonproteobacteria</taxon>
        <taxon>Campylobacterales</taxon>
        <taxon>Hydrogenimonadaceae</taxon>
        <taxon>Hydrogenimonas</taxon>
    </lineage>
</organism>
<dbReference type="Pfam" id="PF13835">
    <property type="entry name" value="DUF4194"/>
    <property type="match status" value="1"/>
</dbReference>
<accession>A0A1I5SSX8</accession>
<dbReference type="InterPro" id="IPR025449">
    <property type="entry name" value="JetB"/>
</dbReference>
<protein>
    <recommendedName>
        <fullName evidence="3">DUF4194 domain-containing protein</fullName>
    </recommendedName>
</protein>
<reference evidence="1 2" key="1">
    <citation type="submission" date="2016-10" db="EMBL/GenBank/DDBJ databases">
        <authorList>
            <person name="de Groot N.N."/>
        </authorList>
    </citation>
    <scope>NUCLEOTIDE SEQUENCE [LARGE SCALE GENOMIC DNA]</scope>
    <source>
        <strain evidence="1 2">EP1-55-1</strain>
    </source>
</reference>
<proteinExistence type="predicted"/>
<sequence>MEEKESGFSLAAIALIKGIVYRSDQPIVWEHLNQNISAIESYFEKIGLEVYLDDEGGYAYLKQGESDLPKLVRRQSLSFKVSFLLALLRGEFARREDETEGDVVITKEEIVDRFMLTLPEHNDEAKALKEIDGAISKVVEMGFLKRLSDGGYKIQPVLKSFVDANWLAEFDKKMAEYEKLMQEKGL</sequence>
<dbReference type="AlphaFoldDB" id="A0A1I5SSX8"/>
<name>A0A1I5SSX8_9BACT</name>
<dbReference type="Proteomes" id="UP000199227">
    <property type="component" value="Unassembled WGS sequence"/>
</dbReference>